<accession>G8R111</accession>
<evidence type="ECO:0000313" key="3">
    <source>
        <dbReference type="Proteomes" id="UP000005631"/>
    </source>
</evidence>
<dbReference type="InterPro" id="IPR036736">
    <property type="entry name" value="ACP-like_sf"/>
</dbReference>
<gene>
    <name evidence="2" type="ordered locus">Oweho_0668</name>
</gene>
<dbReference type="PROSITE" id="PS50075">
    <property type="entry name" value="CARRIER"/>
    <property type="match status" value="1"/>
</dbReference>
<reference evidence="2 3" key="1">
    <citation type="journal article" date="2012" name="Stand. Genomic Sci.">
        <title>Genome sequence of the orange-pigmented seawater bacterium Owenweeksia hongkongensis type strain (UST20020801(T)).</title>
        <authorList>
            <person name="Riedel T."/>
            <person name="Held B."/>
            <person name="Nolan M."/>
            <person name="Lucas S."/>
            <person name="Lapidus A."/>
            <person name="Tice H."/>
            <person name="Del Rio T.G."/>
            <person name="Cheng J.F."/>
            <person name="Han C."/>
            <person name="Tapia R."/>
            <person name="Goodwin L.A."/>
            <person name="Pitluck S."/>
            <person name="Liolios K."/>
            <person name="Mavromatis K."/>
            <person name="Pagani I."/>
            <person name="Ivanova N."/>
            <person name="Mikhailova N."/>
            <person name="Pati A."/>
            <person name="Chen A."/>
            <person name="Palaniappan K."/>
            <person name="Rohde M."/>
            <person name="Tindall B.J."/>
            <person name="Detter J.C."/>
            <person name="Goker M."/>
            <person name="Woyke T."/>
            <person name="Bristow J."/>
            <person name="Eisen J.A."/>
            <person name="Markowitz V."/>
            <person name="Hugenholtz P."/>
            <person name="Klenk H.P."/>
            <person name="Kyrpides N.C."/>
        </authorList>
    </citation>
    <scope>NUCLEOTIDE SEQUENCE</scope>
    <source>
        <strain evidence="3">DSM 17368 / JCM 12287 / NRRL B-23963</strain>
    </source>
</reference>
<protein>
    <submittedName>
        <fullName evidence="2">Acyl carrier protein</fullName>
    </submittedName>
</protein>
<dbReference type="OrthoDB" id="771003at2"/>
<dbReference type="SUPFAM" id="SSF47336">
    <property type="entry name" value="ACP-like"/>
    <property type="match status" value="1"/>
</dbReference>
<dbReference type="HOGENOM" id="CLU_108696_5_5_10"/>
<evidence type="ECO:0000313" key="2">
    <source>
        <dbReference type="EMBL" id="AEV31682.1"/>
    </source>
</evidence>
<name>G8R111_OWEHD</name>
<dbReference type="InterPro" id="IPR009081">
    <property type="entry name" value="PP-bd_ACP"/>
</dbReference>
<dbReference type="RefSeq" id="WP_014201043.1">
    <property type="nucleotide sequence ID" value="NC_016599.1"/>
</dbReference>
<dbReference type="Proteomes" id="UP000005631">
    <property type="component" value="Chromosome"/>
</dbReference>
<dbReference type="Gene3D" id="1.10.1200.10">
    <property type="entry name" value="ACP-like"/>
    <property type="match status" value="1"/>
</dbReference>
<dbReference type="eggNOG" id="COG0236">
    <property type="taxonomic scope" value="Bacteria"/>
</dbReference>
<dbReference type="KEGG" id="oho:Oweho_0668"/>
<feature type="domain" description="Carrier" evidence="1">
    <location>
        <begin position="4"/>
        <end position="81"/>
    </location>
</feature>
<sequence>MTRSEIEAQLKTIIKPYVQNEEAFENLSPETDMLQDLQINSAHLVDIILDMEEHFDIEIDDETAEKMLTVGEAITATENLLDKKD</sequence>
<evidence type="ECO:0000259" key="1">
    <source>
        <dbReference type="PROSITE" id="PS50075"/>
    </source>
</evidence>
<dbReference type="STRING" id="926562.Oweho_0668"/>
<keyword evidence="3" id="KW-1185">Reference proteome</keyword>
<proteinExistence type="predicted"/>
<dbReference type="EMBL" id="CP003156">
    <property type="protein sequence ID" value="AEV31682.1"/>
    <property type="molecule type" value="Genomic_DNA"/>
</dbReference>
<dbReference type="AlphaFoldDB" id="G8R111"/>
<organism evidence="2 3">
    <name type="scientific">Owenweeksia hongkongensis (strain DSM 17368 / CIP 108786 / JCM 12287 / NRRL B-23963 / UST20020801)</name>
    <dbReference type="NCBI Taxonomy" id="926562"/>
    <lineage>
        <taxon>Bacteria</taxon>
        <taxon>Pseudomonadati</taxon>
        <taxon>Bacteroidota</taxon>
        <taxon>Flavobacteriia</taxon>
        <taxon>Flavobacteriales</taxon>
        <taxon>Owenweeksiaceae</taxon>
        <taxon>Owenweeksia</taxon>
    </lineage>
</organism>